<dbReference type="Proteomes" id="UP000261600">
    <property type="component" value="Unplaced"/>
</dbReference>
<dbReference type="AlphaFoldDB" id="A0A3Q3J863"/>
<feature type="region of interest" description="Disordered" evidence="7">
    <location>
        <begin position="181"/>
        <end position="200"/>
    </location>
</feature>
<dbReference type="PANTHER" id="PTHR47091:SF1">
    <property type="entry name" value="ALPHA-PROTEIN KINASE 3"/>
    <property type="match status" value="1"/>
</dbReference>
<keyword evidence="4" id="KW-0393">Immunoglobulin domain</keyword>
<feature type="compositionally biased region" description="Polar residues" evidence="7">
    <location>
        <begin position="419"/>
        <end position="436"/>
    </location>
</feature>
<keyword evidence="10" id="KW-1185">Reference proteome</keyword>
<evidence type="ECO:0000259" key="8">
    <source>
        <dbReference type="PROSITE" id="PS50835"/>
    </source>
</evidence>
<feature type="region of interest" description="Disordered" evidence="7">
    <location>
        <begin position="1045"/>
        <end position="1144"/>
    </location>
</feature>
<feature type="compositionally biased region" description="Polar residues" evidence="7">
    <location>
        <begin position="1"/>
        <end position="35"/>
    </location>
</feature>
<dbReference type="PANTHER" id="PTHR47091">
    <property type="entry name" value="ALPHA-PROTEIN KINASE 2-RELATED"/>
    <property type="match status" value="1"/>
</dbReference>
<feature type="region of interest" description="Disordered" evidence="7">
    <location>
        <begin position="287"/>
        <end position="330"/>
    </location>
</feature>
<feature type="region of interest" description="Disordered" evidence="7">
    <location>
        <begin position="353"/>
        <end position="561"/>
    </location>
</feature>
<feature type="region of interest" description="Disordered" evidence="7">
    <location>
        <begin position="1"/>
        <end position="36"/>
    </location>
</feature>
<feature type="compositionally biased region" description="Polar residues" evidence="7">
    <location>
        <begin position="479"/>
        <end position="502"/>
    </location>
</feature>
<comment type="similarity">
    <text evidence="1">Belongs to the protein kinase superfamily. Alpha-type protein kinase family. ALPK subfamily.</text>
</comment>
<dbReference type="GO" id="GO:0005634">
    <property type="term" value="C:nucleus"/>
    <property type="evidence" value="ECO:0007669"/>
    <property type="project" value="TreeGrafter"/>
</dbReference>
<evidence type="ECO:0000256" key="6">
    <source>
        <dbReference type="ARBA" id="ARBA00048679"/>
    </source>
</evidence>
<feature type="compositionally biased region" description="Basic and acidic residues" evidence="7">
    <location>
        <begin position="292"/>
        <end position="307"/>
    </location>
</feature>
<dbReference type="EC" id="2.7.11.1" evidence="2"/>
<name>A0A3Q3J863_MONAL</name>
<dbReference type="SMART" id="SM00408">
    <property type="entry name" value="IGc2"/>
    <property type="match status" value="1"/>
</dbReference>
<dbReference type="Pfam" id="PF07679">
    <property type="entry name" value="I-set"/>
    <property type="match status" value="1"/>
</dbReference>
<proteinExistence type="inferred from homology"/>
<evidence type="ECO:0000256" key="7">
    <source>
        <dbReference type="SAM" id="MobiDB-lite"/>
    </source>
</evidence>
<reference evidence="9" key="2">
    <citation type="submission" date="2025-09" db="UniProtKB">
        <authorList>
            <consortium name="Ensembl"/>
        </authorList>
    </citation>
    <scope>IDENTIFICATION</scope>
</reference>
<dbReference type="SUPFAM" id="SSF48726">
    <property type="entry name" value="Immunoglobulin"/>
    <property type="match status" value="1"/>
</dbReference>
<dbReference type="InterPro" id="IPR013783">
    <property type="entry name" value="Ig-like_fold"/>
</dbReference>
<evidence type="ECO:0000313" key="9">
    <source>
        <dbReference type="Ensembl" id="ENSMALP00000012975.1"/>
    </source>
</evidence>
<dbReference type="InterPro" id="IPR007110">
    <property type="entry name" value="Ig-like_dom"/>
</dbReference>
<reference evidence="9" key="1">
    <citation type="submission" date="2025-08" db="UniProtKB">
        <authorList>
            <consortium name="Ensembl"/>
        </authorList>
    </citation>
    <scope>IDENTIFICATION</scope>
</reference>
<dbReference type="InterPro" id="IPR013098">
    <property type="entry name" value="Ig_I-set"/>
</dbReference>
<feature type="compositionally biased region" description="Polar residues" evidence="7">
    <location>
        <begin position="1058"/>
        <end position="1071"/>
    </location>
</feature>
<feature type="domain" description="Ig-like" evidence="8">
    <location>
        <begin position="58"/>
        <end position="143"/>
    </location>
</feature>
<feature type="region of interest" description="Disordered" evidence="7">
    <location>
        <begin position="1019"/>
        <end position="1038"/>
    </location>
</feature>
<feature type="compositionally biased region" description="Basic and acidic residues" evidence="7">
    <location>
        <begin position="549"/>
        <end position="561"/>
    </location>
</feature>
<comment type="catalytic activity">
    <reaction evidence="5">
        <text>L-threonyl-[protein] + ATP = O-phospho-L-threonyl-[protein] + ADP + H(+)</text>
        <dbReference type="Rhea" id="RHEA:46608"/>
        <dbReference type="Rhea" id="RHEA-COMP:11060"/>
        <dbReference type="Rhea" id="RHEA-COMP:11605"/>
        <dbReference type="ChEBI" id="CHEBI:15378"/>
        <dbReference type="ChEBI" id="CHEBI:30013"/>
        <dbReference type="ChEBI" id="CHEBI:30616"/>
        <dbReference type="ChEBI" id="CHEBI:61977"/>
        <dbReference type="ChEBI" id="CHEBI:456216"/>
        <dbReference type="EC" id="2.7.11.1"/>
    </reaction>
</comment>
<comment type="catalytic activity">
    <reaction evidence="6">
        <text>L-seryl-[protein] + ATP = O-phospho-L-seryl-[protein] + ADP + H(+)</text>
        <dbReference type="Rhea" id="RHEA:17989"/>
        <dbReference type="Rhea" id="RHEA-COMP:9863"/>
        <dbReference type="Rhea" id="RHEA-COMP:11604"/>
        <dbReference type="ChEBI" id="CHEBI:15378"/>
        <dbReference type="ChEBI" id="CHEBI:29999"/>
        <dbReference type="ChEBI" id="CHEBI:30616"/>
        <dbReference type="ChEBI" id="CHEBI:83421"/>
        <dbReference type="ChEBI" id="CHEBI:456216"/>
        <dbReference type="EC" id="2.7.11.1"/>
    </reaction>
</comment>
<evidence type="ECO:0000256" key="3">
    <source>
        <dbReference type="ARBA" id="ARBA00022737"/>
    </source>
</evidence>
<feature type="compositionally biased region" description="Basic and acidic residues" evidence="7">
    <location>
        <begin position="446"/>
        <end position="460"/>
    </location>
</feature>
<dbReference type="Ensembl" id="ENSMALT00000013255.1">
    <property type="protein sequence ID" value="ENSMALP00000012975.1"/>
    <property type="gene ID" value="ENSMALG00000009195.1"/>
</dbReference>
<dbReference type="PROSITE" id="PS50835">
    <property type="entry name" value="IG_LIKE"/>
    <property type="match status" value="1"/>
</dbReference>
<dbReference type="Gene3D" id="2.60.40.10">
    <property type="entry name" value="Immunoglobulins"/>
    <property type="match status" value="1"/>
</dbReference>
<keyword evidence="3" id="KW-0677">Repeat</keyword>
<accession>A0A3Q3J863</accession>
<evidence type="ECO:0000256" key="4">
    <source>
        <dbReference type="ARBA" id="ARBA00023319"/>
    </source>
</evidence>
<dbReference type="InterPro" id="IPR036179">
    <property type="entry name" value="Ig-like_dom_sf"/>
</dbReference>
<feature type="region of interest" description="Disordered" evidence="7">
    <location>
        <begin position="599"/>
        <end position="624"/>
    </location>
</feature>
<dbReference type="FunFam" id="2.60.40.10:FF:000069">
    <property type="entry name" value="Alpha-protein kinase 3"/>
    <property type="match status" value="1"/>
</dbReference>
<dbReference type="GO" id="GO:0004674">
    <property type="term" value="F:protein serine/threonine kinase activity"/>
    <property type="evidence" value="ECO:0007669"/>
    <property type="project" value="UniProtKB-EC"/>
</dbReference>
<dbReference type="InterPro" id="IPR003598">
    <property type="entry name" value="Ig_sub2"/>
</dbReference>
<feature type="compositionally biased region" description="Basic and acidic residues" evidence="7">
    <location>
        <begin position="1120"/>
        <end position="1140"/>
    </location>
</feature>
<feature type="region of interest" description="Disordered" evidence="7">
    <location>
        <begin position="230"/>
        <end position="252"/>
    </location>
</feature>
<evidence type="ECO:0000256" key="1">
    <source>
        <dbReference type="ARBA" id="ARBA00008651"/>
    </source>
</evidence>
<dbReference type="GO" id="GO:0055013">
    <property type="term" value="P:cardiac muscle cell development"/>
    <property type="evidence" value="ECO:0007669"/>
    <property type="project" value="TreeGrafter"/>
</dbReference>
<protein>
    <recommendedName>
        <fullName evidence="2">non-specific serine/threonine protein kinase</fullName>
        <ecNumber evidence="2">2.7.11.1</ecNumber>
    </recommendedName>
</protein>
<evidence type="ECO:0000256" key="2">
    <source>
        <dbReference type="ARBA" id="ARBA00012513"/>
    </source>
</evidence>
<organism evidence="9 10">
    <name type="scientific">Monopterus albus</name>
    <name type="common">Swamp eel</name>
    <dbReference type="NCBI Taxonomy" id="43700"/>
    <lineage>
        <taxon>Eukaryota</taxon>
        <taxon>Metazoa</taxon>
        <taxon>Chordata</taxon>
        <taxon>Craniata</taxon>
        <taxon>Vertebrata</taxon>
        <taxon>Euteleostomi</taxon>
        <taxon>Actinopterygii</taxon>
        <taxon>Neopterygii</taxon>
        <taxon>Teleostei</taxon>
        <taxon>Neoteleostei</taxon>
        <taxon>Acanthomorphata</taxon>
        <taxon>Anabantaria</taxon>
        <taxon>Synbranchiformes</taxon>
        <taxon>Synbranchidae</taxon>
        <taxon>Monopterus</taxon>
    </lineage>
</organism>
<evidence type="ECO:0000313" key="10">
    <source>
        <dbReference type="Proteomes" id="UP000261600"/>
    </source>
</evidence>
<evidence type="ECO:0000256" key="5">
    <source>
        <dbReference type="ARBA" id="ARBA00047899"/>
    </source>
</evidence>
<sequence length="1163" mass="127260">MGSRRTTPHSSLGNGRSSSGEDNGNSRPGSCSYLSNVRPENRSTLCSVIAQLTEETQPFFETTVRSKAVCENSNVKFSCVVTGYPTPLVIWYKEDMQLDRYCGLPKYEIFHDGQNHSLHIYNCTVEDAAIYQVSASNSKGIVSCAGVLEVGEMNELKIHEHYFAKIRQKAVLMRKEVEGKENQEPLRTISPERPQRKRRSTMEAYLNMPSSMGEEESQQAVVVETESRLQEATVGEAEEKSTPVTNGEALNDHGNKAGTFIYDSAQRLFTTLQPKIPFVKKKIKISSRPKIAKSDPLKEKASEERGTKQKAAGTKSQQSKGSSEEVMEVDNSVSSSVVDLYIRNVAEQHQKSATEEAMLMKRPSQDEDKCVVPQRKQLTASVSPAALTGTGQTVPGPKGKQAAKHEKKAGPKNAEESLGIQSQRPNMNPVQRQPSALPSLLKRHVTKTEDATVMDVDKKSNTSTGGSLGGSDLECMETTYESRTASTQRPSEQAEPQLSQKEPSQRLVSVPRPALHSKAHTKKNRNDAAVNLGLPPDQRAMDMQPPRKTPAERETTADDNKTLSLHNDLQAPIDKMTQNAWDHSSGSNESHTVPYTDLQKSSVESPGGENIRGCNVSPTTVQSQVDTVGESVEEMNVDENTEREEVDKLLDDSVAPDEKILELETENAALHMGGQNITEKARDAVDQGADFITAEASCKDTNELIISSELQNQKTDTLQTAMPHLTNNLENTNSLEQIRGFKEIPNTASKVISSAEQLRSQVKALDSMLPNSVHIDFVQEPSQTTREACQDLRGDERKYKLEMKQSNVETATDHTPPSNIKSVLQPHAAASPHVQAVIPPISVTDTGITVETAGVHGSTKKDHDGFTDIVVSVTESESVKHQFQPLTSKDTLTDILGSGTPTNASSQELGIALEHAKDGPLPEKIMELIRSLIPEIKLNSETEGAITEMLFSDQCKMEKHNTNTGSLSVEKFPTKSVFSTDTQESILQLDSSVAEEYATNNSLTNSTPEASPLLKKRDCVSPIPSATPQELASGARRKILMPRDDPEEATGATEATSAVDSQTQKLSTSPVTLPMSPGPSRRSPLLQPAGEQTPPVERRSPMSRRKAALEAPAPGQQPTEESHTQKDEGKPTERDKHDPFKAPQVIRKIRGETFTDVSGHMKL</sequence>